<proteinExistence type="predicted"/>
<sequence length="335" mass="37623">MSVVTSKLRSPVKPMVESRAILCSTGNRFRVSKTEIAKKKPQQHPRVTKSPASENPPDSSVTSKSNFSASTDDSSSSSSSSERSSVKTANSGKTVTPSKRNGSVRKLNNVAAVAAVEDISPENPGPVKRCHWITPNSDPIYVLFHDEEWGVPVRDDKKLFELLVFSQALAELSWPSILHKREAFRKLFEDFDPSAIAQFTEKRLMSLRVNGCLILSEQKLRAVVDNAKSVLKVKQEFGSFSNYCWRFFNHKPLRNGYRYGRQVPVKSPKAEYISKDMMQRGFRCVGPTIIYSFLQVSGIVNDHLTACFRYQECNVETEKAPESPETETELDLHSP</sequence>
<feature type="binding site" evidence="1">
    <location>
        <position position="145"/>
    </location>
    <ligand>
        <name>Zn(2+)</name>
        <dbReference type="ChEBI" id="CHEBI:29105"/>
    </ligand>
</feature>
<reference evidence="3 4" key="1">
    <citation type="journal article" date="2013" name="Front. Plant Sci.">
        <title>The Reference Genome of the Halophytic Plant Eutrema salsugineum.</title>
        <authorList>
            <person name="Yang R."/>
            <person name="Jarvis D.E."/>
            <person name="Chen H."/>
            <person name="Beilstein M.A."/>
            <person name="Grimwood J."/>
            <person name="Jenkins J."/>
            <person name="Shu S."/>
            <person name="Prochnik S."/>
            <person name="Xin M."/>
            <person name="Ma C."/>
            <person name="Schmutz J."/>
            <person name="Wing R.A."/>
            <person name="Mitchell-Olds T."/>
            <person name="Schumaker K.S."/>
            <person name="Wang X."/>
        </authorList>
    </citation>
    <scope>NUCLEOTIDE SEQUENCE [LARGE SCALE GENOMIC DNA]</scope>
</reference>
<evidence type="ECO:0000256" key="1">
    <source>
        <dbReference type="PIRSR" id="PIRSR605019-1"/>
    </source>
</evidence>
<dbReference type="GO" id="GO:0008725">
    <property type="term" value="F:DNA-3-methyladenine glycosylase activity"/>
    <property type="evidence" value="ECO:0007669"/>
    <property type="project" value="InterPro"/>
</dbReference>
<dbReference type="PANTHER" id="PTHR31116">
    <property type="entry name" value="OS04G0501200 PROTEIN"/>
    <property type="match status" value="1"/>
</dbReference>
<feature type="binding site" evidence="1">
    <location>
        <position position="130"/>
    </location>
    <ligand>
        <name>Zn(2+)</name>
        <dbReference type="ChEBI" id="CHEBI:29105"/>
    </ligand>
</feature>
<protein>
    <submittedName>
        <fullName evidence="3">Uncharacterized protein</fullName>
    </submittedName>
</protein>
<evidence type="ECO:0000256" key="2">
    <source>
        <dbReference type="SAM" id="MobiDB-lite"/>
    </source>
</evidence>
<dbReference type="PANTHER" id="PTHR31116:SF25">
    <property type="entry name" value="DNA GLYCOSYLASE SUPERFAMILY PROTEIN"/>
    <property type="match status" value="1"/>
</dbReference>
<feature type="compositionally biased region" description="Polar residues" evidence="2">
    <location>
        <begin position="86"/>
        <end position="101"/>
    </location>
</feature>
<evidence type="ECO:0000313" key="3">
    <source>
        <dbReference type="EMBL" id="ESQ27639.1"/>
    </source>
</evidence>
<keyword evidence="4" id="KW-1185">Reference proteome</keyword>
<feature type="compositionally biased region" description="Polar residues" evidence="2">
    <location>
        <begin position="50"/>
        <end position="62"/>
    </location>
</feature>
<evidence type="ECO:0000313" key="4">
    <source>
        <dbReference type="Proteomes" id="UP000030689"/>
    </source>
</evidence>
<name>V4K9D0_EUTSA</name>
<organism evidence="3 4">
    <name type="scientific">Eutrema salsugineum</name>
    <name type="common">Saltwater cress</name>
    <name type="synonym">Sisymbrium salsugineum</name>
    <dbReference type="NCBI Taxonomy" id="72664"/>
    <lineage>
        <taxon>Eukaryota</taxon>
        <taxon>Viridiplantae</taxon>
        <taxon>Streptophyta</taxon>
        <taxon>Embryophyta</taxon>
        <taxon>Tracheophyta</taxon>
        <taxon>Spermatophyta</taxon>
        <taxon>Magnoliopsida</taxon>
        <taxon>eudicotyledons</taxon>
        <taxon>Gunneridae</taxon>
        <taxon>Pentapetalae</taxon>
        <taxon>rosids</taxon>
        <taxon>malvids</taxon>
        <taxon>Brassicales</taxon>
        <taxon>Brassicaceae</taxon>
        <taxon>Eutremeae</taxon>
        <taxon>Eutrema</taxon>
    </lineage>
</organism>
<dbReference type="GO" id="GO:0006284">
    <property type="term" value="P:base-excision repair"/>
    <property type="evidence" value="ECO:0007669"/>
    <property type="project" value="InterPro"/>
</dbReference>
<dbReference type="AlphaFoldDB" id="V4K9D0"/>
<feature type="region of interest" description="Disordered" evidence="2">
    <location>
        <begin position="1"/>
        <end position="106"/>
    </location>
</feature>
<dbReference type="EMBL" id="KI517953">
    <property type="protein sequence ID" value="ESQ27639.1"/>
    <property type="molecule type" value="Genomic_DNA"/>
</dbReference>
<keyword evidence="1" id="KW-0479">Metal-binding</keyword>
<dbReference type="InterPro" id="IPR005019">
    <property type="entry name" value="Adenine_glyco"/>
</dbReference>
<dbReference type="Gramene" id="ESQ27639">
    <property type="protein sequence ID" value="ESQ27639"/>
    <property type="gene ID" value="EUTSA_v10018831mg"/>
</dbReference>
<dbReference type="OMA" id="HWITPNS"/>
<feature type="compositionally biased region" description="Low complexity" evidence="2">
    <location>
        <begin position="63"/>
        <end position="83"/>
    </location>
</feature>
<dbReference type="OrthoDB" id="3941538at2759"/>
<accession>V4K9D0</accession>
<feature type="binding site" evidence="1">
    <location>
        <position position="307"/>
    </location>
    <ligand>
        <name>Zn(2+)</name>
        <dbReference type="ChEBI" id="CHEBI:29105"/>
    </ligand>
</feature>
<dbReference type="InterPro" id="IPR011257">
    <property type="entry name" value="DNA_glycosylase"/>
</dbReference>
<dbReference type="Pfam" id="PF03352">
    <property type="entry name" value="Adenine_glyco"/>
    <property type="match status" value="1"/>
</dbReference>
<dbReference type="STRING" id="72664.V4K9D0"/>
<dbReference type="KEGG" id="eus:EUTSA_v10018831mg"/>
<gene>
    <name evidence="3" type="ORF">EUTSA_v10018831mg</name>
</gene>
<dbReference type="Proteomes" id="UP000030689">
    <property type="component" value="Unassembled WGS sequence"/>
</dbReference>
<keyword evidence="1" id="KW-0862">Zinc</keyword>
<dbReference type="GO" id="GO:0046872">
    <property type="term" value="F:metal ion binding"/>
    <property type="evidence" value="ECO:0007669"/>
    <property type="project" value="UniProtKB-KW"/>
</dbReference>
<dbReference type="Gene3D" id="1.10.340.30">
    <property type="entry name" value="Hypothetical protein, domain 2"/>
    <property type="match status" value="1"/>
</dbReference>
<dbReference type="eggNOG" id="ENOG502S159">
    <property type="taxonomic scope" value="Eukaryota"/>
</dbReference>
<dbReference type="SUPFAM" id="SSF48150">
    <property type="entry name" value="DNA-glycosylase"/>
    <property type="match status" value="1"/>
</dbReference>
<feature type="binding site" evidence="1">
    <location>
        <position position="303"/>
    </location>
    <ligand>
        <name>Zn(2+)</name>
        <dbReference type="ChEBI" id="CHEBI:29105"/>
    </ligand>
</feature>